<dbReference type="InterPro" id="IPR036388">
    <property type="entry name" value="WH-like_DNA-bd_sf"/>
</dbReference>
<evidence type="ECO:0000256" key="3">
    <source>
        <dbReference type="ARBA" id="ARBA00023163"/>
    </source>
</evidence>
<dbReference type="Pfam" id="PF13412">
    <property type="entry name" value="HTH_24"/>
    <property type="match status" value="1"/>
</dbReference>
<dbReference type="CDD" id="cd00090">
    <property type="entry name" value="HTH_ARSR"/>
    <property type="match status" value="1"/>
</dbReference>
<dbReference type="InterPro" id="IPR036390">
    <property type="entry name" value="WH_DNA-bd_sf"/>
</dbReference>
<reference evidence="5" key="1">
    <citation type="journal article" date="2005" name="Proc. Natl. Acad. Sci. U.S.A.">
        <title>The psychrophilic lifestyle as revealed by the genome sequence of Colwellia psychrerythraea 34H through genomic and proteomic analyses.</title>
        <authorList>
            <person name="Methe B.A."/>
            <person name="Nelson K.E."/>
            <person name="Deming J.W."/>
            <person name="Momen B."/>
            <person name="Melamud E."/>
            <person name="Zhang X."/>
            <person name="Moult J."/>
            <person name="Madupu R."/>
            <person name="Nelson W.C."/>
            <person name="Dodson R.J."/>
            <person name="Brinkac L.M."/>
            <person name="Daugherty S.C."/>
            <person name="Durkin A.S."/>
            <person name="DeBoy R.T."/>
            <person name="Kolonay J.F."/>
            <person name="Sullivan S.A."/>
            <person name="Zhou L."/>
            <person name="Davidsen T.M."/>
            <person name="Wu M."/>
            <person name="Huston A.L."/>
            <person name="Lewis M."/>
            <person name="Weaver B."/>
            <person name="Weidman J.F."/>
            <person name="Khouri H."/>
            <person name="Utterback T.R."/>
            <person name="Feldblyum T.V."/>
            <person name="Fraser C.M."/>
        </authorList>
    </citation>
    <scope>NUCLEOTIDE SEQUENCE [LARGE SCALE GENOMIC DNA]</scope>
    <source>
        <strain evidence="5">34H</strain>
    </source>
</reference>
<dbReference type="Gene3D" id="1.10.10.10">
    <property type="entry name" value="Winged helix-like DNA-binding domain superfamily/Winged helix DNA-binding domain"/>
    <property type="match status" value="1"/>
</dbReference>
<dbReference type="PANTHER" id="PTHR30154">
    <property type="entry name" value="LEUCINE-RESPONSIVE REGULATORY PROTEIN"/>
    <property type="match status" value="1"/>
</dbReference>
<proteinExistence type="predicted"/>
<evidence type="ECO:0000313" key="6">
    <source>
        <dbReference type="Proteomes" id="UP000000547"/>
    </source>
</evidence>
<dbReference type="PANTHER" id="PTHR30154:SF34">
    <property type="entry name" value="TRANSCRIPTIONAL REGULATOR AZLB"/>
    <property type="match status" value="1"/>
</dbReference>
<evidence type="ECO:0000256" key="1">
    <source>
        <dbReference type="ARBA" id="ARBA00023015"/>
    </source>
</evidence>
<dbReference type="InterPro" id="IPR019888">
    <property type="entry name" value="Tscrpt_reg_AsnC-like"/>
</dbReference>
<feature type="domain" description="HTH asnC-type" evidence="4">
    <location>
        <begin position="12"/>
        <end position="73"/>
    </location>
</feature>
<dbReference type="GO" id="GO:0043200">
    <property type="term" value="P:response to amino acid"/>
    <property type="evidence" value="ECO:0007669"/>
    <property type="project" value="TreeGrafter"/>
</dbReference>
<dbReference type="PRINTS" id="PR00033">
    <property type="entry name" value="HTHASNC"/>
</dbReference>
<dbReference type="InterPro" id="IPR000485">
    <property type="entry name" value="AsnC-type_HTH_dom"/>
</dbReference>
<dbReference type="GO" id="GO:0005829">
    <property type="term" value="C:cytosol"/>
    <property type="evidence" value="ECO:0007669"/>
    <property type="project" value="TreeGrafter"/>
</dbReference>
<evidence type="ECO:0000259" key="4">
    <source>
        <dbReference type="PROSITE" id="PS50956"/>
    </source>
</evidence>
<dbReference type="HOGENOM" id="CLU_091233_0_1_6"/>
<keyword evidence="1" id="KW-0805">Transcription regulation</keyword>
<evidence type="ECO:0000313" key="5">
    <source>
        <dbReference type="EMBL" id="AAZ25541.1"/>
    </source>
</evidence>
<evidence type="ECO:0000256" key="2">
    <source>
        <dbReference type="ARBA" id="ARBA00023125"/>
    </source>
</evidence>
<dbReference type="AlphaFoldDB" id="Q47UG5"/>
<dbReference type="PROSITE" id="PS50956">
    <property type="entry name" value="HTH_ASNC_2"/>
    <property type="match status" value="1"/>
</dbReference>
<organism evidence="5 6">
    <name type="scientific">Colwellia psychrerythraea (strain 34H / ATCC BAA-681)</name>
    <name type="common">Vibrio psychroerythus</name>
    <dbReference type="NCBI Taxonomy" id="167879"/>
    <lineage>
        <taxon>Bacteria</taxon>
        <taxon>Pseudomonadati</taxon>
        <taxon>Pseudomonadota</taxon>
        <taxon>Gammaproteobacteria</taxon>
        <taxon>Alteromonadales</taxon>
        <taxon>Colwelliaceae</taxon>
        <taxon>Colwellia</taxon>
    </lineage>
</organism>
<dbReference type="SUPFAM" id="SSF54909">
    <property type="entry name" value="Dimeric alpha+beta barrel"/>
    <property type="match status" value="1"/>
</dbReference>
<sequence length="165" mass="18691">MSLMNNAKTAPLDNFDRKILEIVQQSNRETSDRIAEQIGLSPAAVQRRMKRMREQNVIQADVSVVNPQAVGLGVTIVVEVTLERERSDLLDSFKKEMISNPAVQQCFYVTGSADFILIVTAVDMDDYESFTRDVFFENHNVRNFQSNVVMNHVKKGLTVPVNLED</sequence>
<dbReference type="EMBL" id="CP000083">
    <property type="protein sequence ID" value="AAZ25541.1"/>
    <property type="molecule type" value="Genomic_DNA"/>
</dbReference>
<dbReference type="Pfam" id="PF01037">
    <property type="entry name" value="AsnC_trans_reg"/>
    <property type="match status" value="1"/>
</dbReference>
<dbReference type="Gene3D" id="3.30.70.920">
    <property type="match status" value="1"/>
</dbReference>
<dbReference type="SUPFAM" id="SSF46785">
    <property type="entry name" value="Winged helix' DNA-binding domain"/>
    <property type="match status" value="1"/>
</dbReference>
<keyword evidence="2" id="KW-0238">DNA-binding</keyword>
<dbReference type="SMART" id="SM00344">
    <property type="entry name" value="HTH_ASNC"/>
    <property type="match status" value="1"/>
</dbReference>
<keyword evidence="3" id="KW-0804">Transcription</keyword>
<dbReference type="KEGG" id="cps:CPS_4919"/>
<dbReference type="GO" id="GO:0043565">
    <property type="term" value="F:sequence-specific DNA binding"/>
    <property type="evidence" value="ECO:0007669"/>
    <property type="project" value="InterPro"/>
</dbReference>
<dbReference type="InterPro" id="IPR011991">
    <property type="entry name" value="ArsR-like_HTH"/>
</dbReference>
<dbReference type="InterPro" id="IPR011008">
    <property type="entry name" value="Dimeric_a/b-barrel"/>
</dbReference>
<dbReference type="InterPro" id="IPR019887">
    <property type="entry name" value="Tscrpt_reg_AsnC/Lrp_C"/>
</dbReference>
<accession>Q47UG5</accession>
<protein>
    <submittedName>
        <fullName evidence="5">Transcriptional regulator, AsnC family</fullName>
    </submittedName>
</protein>
<gene>
    <name evidence="5" type="ordered locus">CPS_4919</name>
</gene>
<dbReference type="RefSeq" id="WP_011045638.1">
    <property type="nucleotide sequence ID" value="NC_003910.7"/>
</dbReference>
<dbReference type="GO" id="GO:0006355">
    <property type="term" value="P:regulation of DNA-templated transcription"/>
    <property type="evidence" value="ECO:0007669"/>
    <property type="project" value="UniProtKB-ARBA"/>
</dbReference>
<dbReference type="Proteomes" id="UP000000547">
    <property type="component" value="Chromosome"/>
</dbReference>
<name>Q47UG5_COLP3</name>